<accession>A0A9P6GB67</accession>
<evidence type="ECO:0000313" key="2">
    <source>
        <dbReference type="Proteomes" id="UP000756921"/>
    </source>
</evidence>
<dbReference type="Proteomes" id="UP000756921">
    <property type="component" value="Unassembled WGS sequence"/>
</dbReference>
<keyword evidence="2" id="KW-1185">Reference proteome</keyword>
<dbReference type="AlphaFoldDB" id="A0A9P6GB67"/>
<proteinExistence type="predicted"/>
<comment type="caution">
    <text evidence="1">The sequence shown here is derived from an EMBL/GenBank/DDBJ whole genome shotgun (WGS) entry which is preliminary data.</text>
</comment>
<dbReference type="EMBL" id="WJXW01000011">
    <property type="protein sequence ID" value="KAF9731893.1"/>
    <property type="molecule type" value="Genomic_DNA"/>
</dbReference>
<protein>
    <submittedName>
        <fullName evidence="1">Uncharacterized protein</fullName>
    </submittedName>
</protein>
<name>A0A9P6GB67_9PLEO</name>
<reference evidence="1" key="1">
    <citation type="journal article" date="2020" name="Mol. Plant Microbe Interact.">
        <title>Genome Sequence of the Biocontrol Agent Coniothyrium minitans strain Conio (IMI 134523).</title>
        <authorList>
            <person name="Patel D."/>
            <person name="Shittu T.A."/>
            <person name="Baroncelli R."/>
            <person name="Muthumeenakshi S."/>
            <person name="Osborne T.H."/>
            <person name="Janganan T.K."/>
            <person name="Sreenivasaprasad S."/>
        </authorList>
    </citation>
    <scope>NUCLEOTIDE SEQUENCE</scope>
    <source>
        <strain evidence="1">Conio</strain>
    </source>
</reference>
<evidence type="ECO:0000313" key="1">
    <source>
        <dbReference type="EMBL" id="KAF9731893.1"/>
    </source>
</evidence>
<organism evidence="1 2">
    <name type="scientific">Paraphaeosphaeria minitans</name>
    <dbReference type="NCBI Taxonomy" id="565426"/>
    <lineage>
        <taxon>Eukaryota</taxon>
        <taxon>Fungi</taxon>
        <taxon>Dikarya</taxon>
        <taxon>Ascomycota</taxon>
        <taxon>Pezizomycotina</taxon>
        <taxon>Dothideomycetes</taxon>
        <taxon>Pleosporomycetidae</taxon>
        <taxon>Pleosporales</taxon>
        <taxon>Massarineae</taxon>
        <taxon>Didymosphaeriaceae</taxon>
        <taxon>Paraphaeosphaeria</taxon>
    </lineage>
</organism>
<gene>
    <name evidence="1" type="ORF">PMIN01_09822</name>
</gene>
<sequence length="147" mass="15859">MGTNAWLHRRAVEANSGYLHGAVRCRARFEPGVGGQHSGQGCSSEDAVCNECRSNPALGEAKAVVCTKRRDELHTREATRRLLTAAPLPQTSHARWKLQFAAAAAAAAAVLAHSASRCFFAVQAWKDGSNLERRQQPAATCTNLHQP</sequence>